<feature type="transmembrane region" description="Helical" evidence="1">
    <location>
        <begin position="205"/>
        <end position="224"/>
    </location>
</feature>
<keyword evidence="1" id="KW-0472">Membrane</keyword>
<evidence type="ECO:0000313" key="3">
    <source>
        <dbReference type="Proteomes" id="UP000530928"/>
    </source>
</evidence>
<gene>
    <name evidence="2" type="ORF">HNR30_005411</name>
</gene>
<feature type="transmembrane region" description="Helical" evidence="1">
    <location>
        <begin position="179"/>
        <end position="199"/>
    </location>
</feature>
<name>A0A7W0CN77_9ACTN</name>
<dbReference type="RefSeq" id="WP_181612785.1">
    <property type="nucleotide sequence ID" value="NZ_BAABAM010000005.1"/>
</dbReference>
<evidence type="ECO:0008006" key="4">
    <source>
        <dbReference type="Google" id="ProtNLM"/>
    </source>
</evidence>
<evidence type="ECO:0000256" key="1">
    <source>
        <dbReference type="SAM" id="Phobius"/>
    </source>
</evidence>
<dbReference type="Proteomes" id="UP000530928">
    <property type="component" value="Unassembled WGS sequence"/>
</dbReference>
<evidence type="ECO:0000313" key="2">
    <source>
        <dbReference type="EMBL" id="MBA2894050.1"/>
    </source>
</evidence>
<dbReference type="InterPro" id="IPR025333">
    <property type="entry name" value="DUF4239"/>
</dbReference>
<comment type="caution">
    <text evidence="2">The sequence shown here is derived from an EMBL/GenBank/DDBJ whole genome shotgun (WGS) entry which is preliminary data.</text>
</comment>
<protein>
    <recommendedName>
        <fullName evidence="4">DUF4239 domain-containing protein</fullName>
    </recommendedName>
</protein>
<reference evidence="2 3" key="1">
    <citation type="submission" date="2020-07" db="EMBL/GenBank/DDBJ databases">
        <title>Genomic Encyclopedia of Type Strains, Phase IV (KMG-IV): sequencing the most valuable type-strain genomes for metagenomic binning, comparative biology and taxonomic classification.</title>
        <authorList>
            <person name="Goeker M."/>
        </authorList>
    </citation>
    <scope>NUCLEOTIDE SEQUENCE [LARGE SCALE GENOMIC DNA]</scope>
    <source>
        <strain evidence="2 3">DSM 45533</strain>
    </source>
</reference>
<organism evidence="2 3">
    <name type="scientific">Nonomuraea soli</name>
    <dbReference type="NCBI Taxonomy" id="1032476"/>
    <lineage>
        <taxon>Bacteria</taxon>
        <taxon>Bacillati</taxon>
        <taxon>Actinomycetota</taxon>
        <taxon>Actinomycetes</taxon>
        <taxon>Streptosporangiales</taxon>
        <taxon>Streptosporangiaceae</taxon>
        <taxon>Nonomuraea</taxon>
    </lineage>
</organism>
<sequence length="255" mass="26566">MAGYLLAGASAIALVIIASVLIRKLRSASDDGDPAGPTVAHAGSMISALFLIAFAIAIVVPWTTADAARLNTYAESQAIAEASWSAAELPAASVATIQTGLHDYARFVKDAEWPLMADGKLSPEGWARLEDLRKGVVDLQVKGNDEEEAQASVLQHISEISATRRQRAMDAAATPPPSLLGVTVATGLAVLVLPLLGGARPRGMALLPLALMAVLLGMGIYLTVDISRVFDGALAVTPDAFSGLLSELQRISWSA</sequence>
<feature type="transmembrane region" description="Helical" evidence="1">
    <location>
        <begin position="42"/>
        <end position="62"/>
    </location>
</feature>
<keyword evidence="1" id="KW-0812">Transmembrane</keyword>
<proteinExistence type="predicted"/>
<accession>A0A7W0CN77</accession>
<dbReference type="AlphaFoldDB" id="A0A7W0CN77"/>
<dbReference type="Pfam" id="PF14023">
    <property type="entry name" value="Bestrophin-like"/>
    <property type="match status" value="1"/>
</dbReference>
<dbReference type="EMBL" id="JACDUR010000005">
    <property type="protein sequence ID" value="MBA2894050.1"/>
    <property type="molecule type" value="Genomic_DNA"/>
</dbReference>
<keyword evidence="3" id="KW-1185">Reference proteome</keyword>
<keyword evidence="1" id="KW-1133">Transmembrane helix</keyword>